<dbReference type="Proteomes" id="UP001157502">
    <property type="component" value="Chromosome 16"/>
</dbReference>
<comment type="caution">
    <text evidence="1">The sequence shown here is derived from an EMBL/GenBank/DDBJ whole genome shotgun (WGS) entry which is preliminary data.</text>
</comment>
<accession>A0ACC2G7C4</accession>
<evidence type="ECO:0000313" key="1">
    <source>
        <dbReference type="EMBL" id="KAJ7999508.1"/>
    </source>
</evidence>
<organism evidence="1 2">
    <name type="scientific">Dallia pectoralis</name>
    <name type="common">Alaska blackfish</name>
    <dbReference type="NCBI Taxonomy" id="75939"/>
    <lineage>
        <taxon>Eukaryota</taxon>
        <taxon>Metazoa</taxon>
        <taxon>Chordata</taxon>
        <taxon>Craniata</taxon>
        <taxon>Vertebrata</taxon>
        <taxon>Euteleostomi</taxon>
        <taxon>Actinopterygii</taxon>
        <taxon>Neopterygii</taxon>
        <taxon>Teleostei</taxon>
        <taxon>Protacanthopterygii</taxon>
        <taxon>Esociformes</taxon>
        <taxon>Umbridae</taxon>
        <taxon>Dallia</taxon>
    </lineage>
</organism>
<dbReference type="EMBL" id="CM055743">
    <property type="protein sequence ID" value="KAJ7999508.1"/>
    <property type="molecule type" value="Genomic_DNA"/>
</dbReference>
<gene>
    <name evidence="1" type="ORF">DPEC_G00195150</name>
</gene>
<protein>
    <submittedName>
        <fullName evidence="1">Uncharacterized protein</fullName>
    </submittedName>
</protein>
<name>A0ACC2G7C4_DALPE</name>
<evidence type="ECO:0000313" key="2">
    <source>
        <dbReference type="Proteomes" id="UP001157502"/>
    </source>
</evidence>
<reference evidence="1" key="1">
    <citation type="submission" date="2021-05" db="EMBL/GenBank/DDBJ databases">
        <authorList>
            <person name="Pan Q."/>
            <person name="Jouanno E."/>
            <person name="Zahm M."/>
            <person name="Klopp C."/>
            <person name="Cabau C."/>
            <person name="Louis A."/>
            <person name="Berthelot C."/>
            <person name="Parey E."/>
            <person name="Roest Crollius H."/>
            <person name="Montfort J."/>
            <person name="Robinson-Rechavi M."/>
            <person name="Bouchez O."/>
            <person name="Lampietro C."/>
            <person name="Lopez Roques C."/>
            <person name="Donnadieu C."/>
            <person name="Postlethwait J."/>
            <person name="Bobe J."/>
            <person name="Dillon D."/>
            <person name="Chandos A."/>
            <person name="von Hippel F."/>
            <person name="Guiguen Y."/>
        </authorList>
    </citation>
    <scope>NUCLEOTIDE SEQUENCE</scope>
    <source>
        <strain evidence="1">YG-Jan2019</strain>
    </source>
</reference>
<proteinExistence type="predicted"/>
<sequence length="112" mass="12290">MHFCGKQQHARRPATTVAVTRKTFDPRRGTERQQHTSTAKQHGLTCVSVEPSRRMDLWTSSPALVCLTTPNQEGFCRGARPASCPLGCNLEGSRGPTDTTTSPFIAFFNPSL</sequence>
<keyword evidence="2" id="KW-1185">Reference proteome</keyword>